<evidence type="ECO:0000313" key="4">
    <source>
        <dbReference type="Proteomes" id="UP000015101"/>
    </source>
</evidence>
<dbReference type="InterPro" id="IPR036056">
    <property type="entry name" value="Fibrinogen-like_C"/>
</dbReference>
<dbReference type="CTD" id="20208798"/>
<dbReference type="EnsemblMetazoa" id="HelroT182960">
    <property type="protein sequence ID" value="HelroP182960"/>
    <property type="gene ID" value="HelroG182960"/>
</dbReference>
<dbReference type="EMBL" id="AMQM01008492">
    <property type="status" value="NOT_ANNOTATED_CDS"/>
    <property type="molecule type" value="Genomic_DNA"/>
</dbReference>
<dbReference type="RefSeq" id="XP_009031926.1">
    <property type="nucleotide sequence ID" value="XM_009033678.1"/>
</dbReference>
<evidence type="ECO:0000313" key="3">
    <source>
        <dbReference type="EnsemblMetazoa" id="HelroP182960"/>
    </source>
</evidence>
<evidence type="ECO:0000259" key="1">
    <source>
        <dbReference type="PROSITE" id="PS51406"/>
    </source>
</evidence>
<reference evidence="2 4" key="2">
    <citation type="journal article" date="2013" name="Nature">
        <title>Insights into bilaterian evolution from three spiralian genomes.</title>
        <authorList>
            <person name="Simakov O."/>
            <person name="Marletaz F."/>
            <person name="Cho S.J."/>
            <person name="Edsinger-Gonzales E."/>
            <person name="Havlak P."/>
            <person name="Hellsten U."/>
            <person name="Kuo D.H."/>
            <person name="Larsson T."/>
            <person name="Lv J."/>
            <person name="Arendt D."/>
            <person name="Savage R."/>
            <person name="Osoegawa K."/>
            <person name="de Jong P."/>
            <person name="Grimwood J."/>
            <person name="Chapman J.A."/>
            <person name="Shapiro H."/>
            <person name="Aerts A."/>
            <person name="Otillar R.P."/>
            <person name="Terry A.Y."/>
            <person name="Boore J.L."/>
            <person name="Grigoriev I.V."/>
            <person name="Lindberg D.R."/>
            <person name="Seaver E.C."/>
            <person name="Weisblat D.A."/>
            <person name="Putnam N.H."/>
            <person name="Rokhsar D.S."/>
        </authorList>
    </citation>
    <scope>NUCLEOTIDE SEQUENCE</scope>
</reference>
<sequence>MSKADVGGCGRELCGCELLRFRKIFSAWGSSANSPKLTTWGDAWIHDVASTEARSVLVNINGVWYSDLFKTNSKSEKYFFNVSGYSGSKDDVLNYQTAYFHNGMKFSTPDQVNDQYVNHSCALKYSSGNWFNKCYYQNLDGPYGSVDFCYAFLPVTCSRLNMLSTSYFQLFKKERKEKGKKEGKKKRKKKVASYIKEVNFFDVPL</sequence>
<accession>T1FIZ9</accession>
<dbReference type="AlphaFoldDB" id="T1FIZ9"/>
<dbReference type="InterPro" id="IPR014716">
    <property type="entry name" value="Fibrinogen_a/b/g_C_1"/>
</dbReference>
<dbReference type="EMBL" id="KB097788">
    <property type="protein sequence ID" value="ESN89950.1"/>
    <property type="molecule type" value="Genomic_DNA"/>
</dbReference>
<organism evidence="3 4">
    <name type="scientific">Helobdella robusta</name>
    <name type="common">Californian leech</name>
    <dbReference type="NCBI Taxonomy" id="6412"/>
    <lineage>
        <taxon>Eukaryota</taxon>
        <taxon>Metazoa</taxon>
        <taxon>Spiralia</taxon>
        <taxon>Lophotrochozoa</taxon>
        <taxon>Annelida</taxon>
        <taxon>Clitellata</taxon>
        <taxon>Hirudinea</taxon>
        <taxon>Rhynchobdellida</taxon>
        <taxon>Glossiphoniidae</taxon>
        <taxon>Helobdella</taxon>
    </lineage>
</organism>
<proteinExistence type="predicted"/>
<dbReference type="KEGG" id="hro:HELRODRAFT_182960"/>
<dbReference type="SMART" id="SM00186">
    <property type="entry name" value="FBG"/>
    <property type="match status" value="1"/>
</dbReference>
<dbReference type="InterPro" id="IPR002181">
    <property type="entry name" value="Fibrinogen_a/b/g_C_dom"/>
</dbReference>
<gene>
    <name evidence="3" type="primary">20208798</name>
    <name evidence="2" type="ORF">HELRODRAFT_182960</name>
</gene>
<reference evidence="3" key="3">
    <citation type="submission" date="2015-06" db="UniProtKB">
        <authorList>
            <consortium name="EnsemblMetazoa"/>
        </authorList>
    </citation>
    <scope>IDENTIFICATION</scope>
</reference>
<protein>
    <recommendedName>
        <fullName evidence="1">Fibrinogen C-terminal domain-containing protein</fullName>
    </recommendedName>
</protein>
<dbReference type="PROSITE" id="PS51406">
    <property type="entry name" value="FIBRINOGEN_C_2"/>
    <property type="match status" value="1"/>
</dbReference>
<evidence type="ECO:0000313" key="2">
    <source>
        <dbReference type="EMBL" id="ESN89950.1"/>
    </source>
</evidence>
<feature type="domain" description="Fibrinogen C-terminal" evidence="1">
    <location>
        <begin position="69"/>
        <end position="143"/>
    </location>
</feature>
<dbReference type="PANTHER" id="PTHR19143:SF462">
    <property type="entry name" value="APPLE DOMAIN-CONTAINING PROTEIN"/>
    <property type="match status" value="1"/>
</dbReference>
<dbReference type="HOGENOM" id="CLU_1338881_0_0_1"/>
<dbReference type="InterPro" id="IPR050373">
    <property type="entry name" value="Fibrinogen_C-term_domain"/>
</dbReference>
<name>T1FIZ9_HELRO</name>
<dbReference type="SUPFAM" id="SSF56496">
    <property type="entry name" value="Fibrinogen C-terminal domain-like"/>
    <property type="match status" value="1"/>
</dbReference>
<dbReference type="Proteomes" id="UP000015101">
    <property type="component" value="Unassembled WGS sequence"/>
</dbReference>
<reference evidence="4" key="1">
    <citation type="submission" date="2012-12" db="EMBL/GenBank/DDBJ databases">
        <authorList>
            <person name="Hellsten U."/>
            <person name="Grimwood J."/>
            <person name="Chapman J.A."/>
            <person name="Shapiro H."/>
            <person name="Aerts A."/>
            <person name="Otillar R.P."/>
            <person name="Terry A.Y."/>
            <person name="Boore J.L."/>
            <person name="Simakov O."/>
            <person name="Marletaz F."/>
            <person name="Cho S.-J."/>
            <person name="Edsinger-Gonzales E."/>
            <person name="Havlak P."/>
            <person name="Kuo D.-H."/>
            <person name="Larsson T."/>
            <person name="Lv J."/>
            <person name="Arendt D."/>
            <person name="Savage R."/>
            <person name="Osoegawa K."/>
            <person name="de Jong P."/>
            <person name="Lindberg D.R."/>
            <person name="Seaver E.C."/>
            <person name="Weisblat D.A."/>
            <person name="Putnam N.H."/>
            <person name="Grigoriev I.V."/>
            <person name="Rokhsar D.S."/>
        </authorList>
    </citation>
    <scope>NUCLEOTIDE SEQUENCE</scope>
</reference>
<dbReference type="Pfam" id="PF00147">
    <property type="entry name" value="Fibrinogen_C"/>
    <property type="match status" value="1"/>
</dbReference>
<dbReference type="PANTHER" id="PTHR19143">
    <property type="entry name" value="FIBRINOGEN/TENASCIN/ANGIOPOEITIN"/>
    <property type="match status" value="1"/>
</dbReference>
<keyword evidence="4" id="KW-1185">Reference proteome</keyword>
<dbReference type="GeneID" id="20208798"/>
<dbReference type="eggNOG" id="KOG2579">
    <property type="taxonomic scope" value="Eukaryota"/>
</dbReference>
<dbReference type="Gene3D" id="3.90.215.10">
    <property type="entry name" value="Gamma Fibrinogen, chain A, domain 1"/>
    <property type="match status" value="1"/>
</dbReference>
<dbReference type="InParanoid" id="T1FIZ9"/>